<organism evidence="8 9">
    <name type="scientific">Moraxella catarrhalis</name>
    <name type="common">Branhamella catarrhalis</name>
    <dbReference type="NCBI Taxonomy" id="480"/>
    <lineage>
        <taxon>Bacteria</taxon>
        <taxon>Pseudomonadati</taxon>
        <taxon>Pseudomonadota</taxon>
        <taxon>Gammaproteobacteria</taxon>
        <taxon>Moraxellales</taxon>
        <taxon>Moraxellaceae</taxon>
        <taxon>Moraxella</taxon>
    </lineage>
</organism>
<dbReference type="GO" id="GO:0003676">
    <property type="term" value="F:nucleic acid binding"/>
    <property type="evidence" value="ECO:0007669"/>
    <property type="project" value="InterPro"/>
</dbReference>
<comment type="caution">
    <text evidence="8">The sequence shown here is derived from an EMBL/GenBank/DDBJ whole genome shotgun (WGS) entry which is preliminary data.</text>
</comment>
<dbReference type="InterPro" id="IPR003753">
    <property type="entry name" value="Exonuc_VII_L"/>
</dbReference>
<evidence type="ECO:0000256" key="3">
    <source>
        <dbReference type="ARBA" id="ARBA00022801"/>
    </source>
</evidence>
<name>A0A198UE54_MORCA</name>
<evidence type="ECO:0000313" key="8">
    <source>
        <dbReference type="EMBL" id="OAU94659.1"/>
    </source>
</evidence>
<evidence type="ECO:0000259" key="7">
    <source>
        <dbReference type="Pfam" id="PF13742"/>
    </source>
</evidence>
<keyword evidence="9" id="KW-1185">Reference proteome</keyword>
<dbReference type="CDD" id="cd04489">
    <property type="entry name" value="ExoVII_LU_OBF"/>
    <property type="match status" value="1"/>
</dbReference>
<dbReference type="InterPro" id="IPR025824">
    <property type="entry name" value="OB-fold_nuc-bd_dom"/>
</dbReference>
<evidence type="ECO:0000256" key="4">
    <source>
        <dbReference type="ARBA" id="ARBA00022839"/>
    </source>
</evidence>
<dbReference type="EMBL" id="LXHC01000028">
    <property type="protein sequence ID" value="OAU94659.1"/>
    <property type="molecule type" value="Genomic_DNA"/>
</dbReference>
<dbReference type="Pfam" id="PF13742">
    <property type="entry name" value="tRNA_anti_2"/>
    <property type="match status" value="1"/>
</dbReference>
<dbReference type="PANTHER" id="PTHR30008:SF0">
    <property type="entry name" value="EXODEOXYRIBONUCLEASE 7 LARGE SUBUNIT"/>
    <property type="match status" value="1"/>
</dbReference>
<dbReference type="PANTHER" id="PTHR30008">
    <property type="entry name" value="EXODEOXYRIBONUCLEASE 7 LARGE SUBUNIT"/>
    <property type="match status" value="1"/>
</dbReference>
<dbReference type="InterPro" id="IPR020579">
    <property type="entry name" value="Exonuc_VII_lsu_C"/>
</dbReference>
<dbReference type="GO" id="GO:0006308">
    <property type="term" value="P:DNA catabolic process"/>
    <property type="evidence" value="ECO:0007669"/>
    <property type="project" value="UniProtKB-UniRule"/>
</dbReference>
<accession>A0A198UE54</accession>
<sequence>MPLFKQNHLKSLKSLKLPIWFGFATILSHLNHAKIMPKDSIVERAEALGAAPSDPETLLNKHRQIAESFEAQLAKAELSDENNNNLAGTHLSLSDYLTAVKMVIDDSFDHEVWIRAEIRAMNTKGGHYYFELAETDDADQITASCRATLWRFRAKTVMGKFAKITGQTLQAGVSVLVKCSASFHTNYGFSLNISDIDPNYTLGEIAAAYAQMKKRLAEEGLIHLNKQHPMPFDIRHVIVIAPEKAAGLGDFRAEADRLALAGACQFHYHHATFQGNHAPDEIRLAISESLSNFKNAHDTLPDLLVIIRGGGAVGDLAYLNNFELAALVAECPIPVWVGVGHERDSVILDEVAHTSFDTPSKVVLGIEAHLVKMTRQAVATMEHLSKLANTRLATAQSNSQRQIERIKRSSLHAISMAKKDNIYQLSHIKSTAKFRYHQEKLALSALLAQTQKSSLAITLQAKHATKTYLNQHKIVFDHLQKAKHDCRHLQSLILIQHPSRMLQKGYAIVNSTHSHEIIQSAKTLQKNQSVKITFKDGSANAIIEDVSMHPSSDHLITPINSYKES</sequence>
<keyword evidence="2" id="KW-0540">Nuclease</keyword>
<keyword evidence="3 8" id="KW-0378">Hydrolase</keyword>
<dbReference type="PATRIC" id="fig|480.237.peg.270"/>
<dbReference type="AlphaFoldDB" id="A0A198UE54"/>
<protein>
    <recommendedName>
        <fullName evidence="5">Exodeoxyribonuclease VII large subunit</fullName>
        <ecNumber evidence="5">3.1.11.6</ecNumber>
    </recommendedName>
</protein>
<feature type="domain" description="Exonuclease VII large subunit C-terminal" evidence="6">
    <location>
        <begin position="222"/>
        <end position="541"/>
    </location>
</feature>
<reference evidence="8 9" key="1">
    <citation type="journal article" date="2016" name="Genome Biol. Evol.">
        <title>Comparative Genomic Analyses of the Moraxella catarrhalis Serosensitive and Seroresistant Lineages Demonstrate Their Independent Evolution.</title>
        <authorList>
            <person name="Earl J.P."/>
            <person name="de Vries S.P."/>
            <person name="Ahmed A."/>
            <person name="Powell E."/>
            <person name="Schultz M.P."/>
            <person name="Hermans P.W."/>
            <person name="Hill D.J."/>
            <person name="Zhou Z."/>
            <person name="Constantinidou C.I."/>
            <person name="Hu F.Z."/>
            <person name="Bootsma H.J."/>
            <person name="Ehrlich G.D."/>
        </authorList>
    </citation>
    <scope>NUCLEOTIDE SEQUENCE [LARGE SCALE GENOMIC DNA]</scope>
    <source>
        <strain evidence="8 9">Z7542</strain>
    </source>
</reference>
<evidence type="ECO:0000259" key="6">
    <source>
        <dbReference type="Pfam" id="PF02601"/>
    </source>
</evidence>
<dbReference type="Proteomes" id="UP000078228">
    <property type="component" value="Unassembled WGS sequence"/>
</dbReference>
<dbReference type="Pfam" id="PF02601">
    <property type="entry name" value="Exonuc_VII_L"/>
    <property type="match status" value="1"/>
</dbReference>
<proteinExistence type="predicted"/>
<evidence type="ECO:0000256" key="1">
    <source>
        <dbReference type="ARBA" id="ARBA00022490"/>
    </source>
</evidence>
<keyword evidence="1" id="KW-0963">Cytoplasm</keyword>
<dbReference type="GO" id="GO:0009318">
    <property type="term" value="C:exodeoxyribonuclease VII complex"/>
    <property type="evidence" value="ECO:0007669"/>
    <property type="project" value="UniProtKB-UniRule"/>
</dbReference>
<evidence type="ECO:0000256" key="5">
    <source>
        <dbReference type="NCBIfam" id="TIGR00237"/>
    </source>
</evidence>
<dbReference type="GO" id="GO:0008855">
    <property type="term" value="F:exodeoxyribonuclease VII activity"/>
    <property type="evidence" value="ECO:0007669"/>
    <property type="project" value="UniProtKB-UniRule"/>
</dbReference>
<dbReference type="NCBIfam" id="TIGR00237">
    <property type="entry name" value="xseA"/>
    <property type="match status" value="1"/>
</dbReference>
<evidence type="ECO:0000313" key="9">
    <source>
        <dbReference type="Proteomes" id="UP000078228"/>
    </source>
</evidence>
<keyword evidence="4" id="KW-0269">Exonuclease</keyword>
<feature type="domain" description="OB-fold nucleic acid binding" evidence="7">
    <location>
        <begin position="92"/>
        <end position="197"/>
    </location>
</feature>
<dbReference type="EC" id="3.1.11.6" evidence="5"/>
<evidence type="ECO:0000256" key="2">
    <source>
        <dbReference type="ARBA" id="ARBA00022722"/>
    </source>
</evidence>
<gene>
    <name evidence="8" type="ORF">AO384_2016</name>
</gene>